<sequence length="151" mass="17382">MESKCIYLTFTKTYIDTNIVELKHVFITFDEVHINNSTVELECTIGTFDCINNSFVDLVHIFKTHIDSSIVKSECTFATFAKACATIKRYTAQTNTVIILDKMTRNSDNSCYRQALFVYKKQEKYNKTNDVYITKCTGCSFAISINYCKHV</sequence>
<gene>
    <name evidence="1" type="ORF">CPELLU_LOCUS4932</name>
</gene>
<accession>A0A9N9FTD4</accession>
<dbReference type="AlphaFoldDB" id="A0A9N9FTD4"/>
<dbReference type="OrthoDB" id="2417900at2759"/>
<evidence type="ECO:0000313" key="1">
    <source>
        <dbReference type="EMBL" id="CAG8554970.1"/>
    </source>
</evidence>
<proteinExistence type="predicted"/>
<reference evidence="1" key="1">
    <citation type="submission" date="2021-06" db="EMBL/GenBank/DDBJ databases">
        <authorList>
            <person name="Kallberg Y."/>
            <person name="Tangrot J."/>
            <person name="Rosling A."/>
        </authorList>
    </citation>
    <scope>NUCLEOTIDE SEQUENCE</scope>
    <source>
        <strain evidence="1">FL966</strain>
    </source>
</reference>
<keyword evidence="2" id="KW-1185">Reference proteome</keyword>
<dbReference type="EMBL" id="CAJVQA010002686">
    <property type="protein sequence ID" value="CAG8554970.1"/>
    <property type="molecule type" value="Genomic_DNA"/>
</dbReference>
<protein>
    <submittedName>
        <fullName evidence="1">20846_t:CDS:1</fullName>
    </submittedName>
</protein>
<organism evidence="1 2">
    <name type="scientific">Cetraspora pellucida</name>
    <dbReference type="NCBI Taxonomy" id="1433469"/>
    <lineage>
        <taxon>Eukaryota</taxon>
        <taxon>Fungi</taxon>
        <taxon>Fungi incertae sedis</taxon>
        <taxon>Mucoromycota</taxon>
        <taxon>Glomeromycotina</taxon>
        <taxon>Glomeromycetes</taxon>
        <taxon>Diversisporales</taxon>
        <taxon>Gigasporaceae</taxon>
        <taxon>Cetraspora</taxon>
    </lineage>
</organism>
<evidence type="ECO:0000313" key="2">
    <source>
        <dbReference type="Proteomes" id="UP000789759"/>
    </source>
</evidence>
<comment type="caution">
    <text evidence="1">The sequence shown here is derived from an EMBL/GenBank/DDBJ whole genome shotgun (WGS) entry which is preliminary data.</text>
</comment>
<name>A0A9N9FTD4_9GLOM</name>
<dbReference type="Proteomes" id="UP000789759">
    <property type="component" value="Unassembled WGS sequence"/>
</dbReference>